<dbReference type="InterPro" id="IPR033966">
    <property type="entry name" value="RuBisCO"/>
</dbReference>
<dbReference type="InterPro" id="IPR036376">
    <property type="entry name" value="RuBisCO_lsu_C_sf"/>
</dbReference>
<feature type="non-terminal residue" evidence="3">
    <location>
        <position position="1"/>
    </location>
</feature>
<keyword evidence="1" id="KW-0812">Transmembrane</keyword>
<accession>T1X2U0</accession>
<evidence type="ECO:0000313" key="3">
    <source>
        <dbReference type="EMBL" id="AGU46277.1"/>
    </source>
</evidence>
<dbReference type="EMBL" id="KF137390">
    <property type="protein sequence ID" value="AGU46277.1"/>
    <property type="molecule type" value="Genomic_DNA"/>
</dbReference>
<dbReference type="Gene3D" id="3.20.20.110">
    <property type="entry name" value="Ribulose bisphosphate carboxylase, large subunit, C-terminal domain"/>
    <property type="match status" value="1"/>
</dbReference>
<proteinExistence type="predicted"/>
<dbReference type="GO" id="GO:0016984">
    <property type="term" value="F:ribulose-bisphosphate carboxylase activity"/>
    <property type="evidence" value="ECO:0007669"/>
    <property type="project" value="InterPro"/>
</dbReference>
<dbReference type="AlphaFoldDB" id="T1X2U0"/>
<feature type="transmembrane region" description="Helical" evidence="1">
    <location>
        <begin position="62"/>
        <end position="86"/>
    </location>
</feature>
<dbReference type="SUPFAM" id="SSF51649">
    <property type="entry name" value="RuBisCo, C-terminal domain"/>
    <property type="match status" value="1"/>
</dbReference>
<keyword evidence="1" id="KW-1133">Transmembrane helix</keyword>
<dbReference type="Pfam" id="PF00016">
    <property type="entry name" value="RuBisCO_large"/>
    <property type="match status" value="1"/>
</dbReference>
<reference evidence="3" key="1">
    <citation type="journal article" date="2016" name="J. Appl. Phycol.">
        <title>Diversity of phototrophic phytoplankton in Northern South China Sea indicated by rbcL analysis.</title>
        <authorList>
            <person name="Li N."/>
            <person name="Yu S.X."/>
            <person name="Wang Y.C."/>
            <person name="Li J.L."/>
            <person name="Li F.C."/>
            <person name="Qin S."/>
        </authorList>
    </citation>
    <scope>NUCLEOTIDE SEQUENCE</scope>
</reference>
<gene>
    <name evidence="3" type="primary">rbcL</name>
</gene>
<feature type="non-terminal residue" evidence="3">
    <location>
        <position position="186"/>
    </location>
</feature>
<dbReference type="PANTHER" id="PTHR42704">
    <property type="entry name" value="RIBULOSE BISPHOSPHATE CARBOXYLASE"/>
    <property type="match status" value="1"/>
</dbReference>
<sequence>GIRLMMRTLTLNHSCVGESVSHYCLEGINRASAATGEVKGSYLNITAATMEEVYKRAEYAKAIGSVIVMIDLVMGYTAIQSIAYWARENDMLLHLHRAGNSTYARQKNHGINFRVICKWMRMSGVDHIHAGTVVGKLEGDPLMIKGFYDILRLTELEVNLPYGIFFEMDWASLRRCMPVASGGIHC</sequence>
<evidence type="ECO:0000256" key="1">
    <source>
        <dbReference type="SAM" id="Phobius"/>
    </source>
</evidence>
<keyword evidence="1" id="KW-0472">Membrane</keyword>
<name>T1X2U0_9ZZZZ</name>
<organism evidence="3">
    <name type="scientific">uncultured microorganism</name>
    <dbReference type="NCBI Taxonomy" id="358574"/>
    <lineage>
        <taxon>unclassified sequences</taxon>
        <taxon>environmental samples</taxon>
    </lineage>
</organism>
<dbReference type="GO" id="GO:0000287">
    <property type="term" value="F:magnesium ion binding"/>
    <property type="evidence" value="ECO:0007669"/>
    <property type="project" value="InterPro"/>
</dbReference>
<dbReference type="PANTHER" id="PTHR42704:SF17">
    <property type="entry name" value="RIBULOSE BISPHOSPHATE CARBOXYLASE LARGE CHAIN"/>
    <property type="match status" value="1"/>
</dbReference>
<evidence type="ECO:0000259" key="2">
    <source>
        <dbReference type="Pfam" id="PF00016"/>
    </source>
</evidence>
<feature type="domain" description="Ribulose bisphosphate carboxylase large subunit C-terminal" evidence="2">
    <location>
        <begin position="22"/>
        <end position="185"/>
    </location>
</feature>
<protein>
    <submittedName>
        <fullName evidence="3">Ribulose-1,5-bisphosphate carboxylase/oxygenase large subunit</fullName>
    </submittedName>
</protein>
<dbReference type="InterPro" id="IPR000685">
    <property type="entry name" value="RuBisCO_lsu_C"/>
</dbReference>